<evidence type="ECO:0000313" key="3">
    <source>
        <dbReference type="EMBL" id="SVC19397.1"/>
    </source>
</evidence>
<evidence type="ECO:0000259" key="2">
    <source>
        <dbReference type="PROSITE" id="PS50887"/>
    </source>
</evidence>
<dbReference type="GO" id="GO:0005886">
    <property type="term" value="C:plasma membrane"/>
    <property type="evidence" value="ECO:0007669"/>
    <property type="project" value="TreeGrafter"/>
</dbReference>
<dbReference type="EMBL" id="UINC01078377">
    <property type="protein sequence ID" value="SVC19397.1"/>
    <property type="molecule type" value="Genomic_DNA"/>
</dbReference>
<sequence>TPLEFQIKLAATNRAASLIVLNMLLTAILCAFLVYNAVLNSSVTSLVLLFGSASCLAVFAMFIAAATIKVTLASRPILLTSLFILQTGNVLNAASHLFITEGSNWLNSGDALILIGELGLAVVAFRFVRAANELTNRDPLTGLYNRSHHMRHLSRLLRECREKKQSVAVVAIDLDHFKHINDVHGHGYGDTVLQTVATTLKEQVAGADLISRTGGEEFEIVISNTDEPAARAFAEKVRATINAIPTDKLESLSASLGVAVSHLSEGMPSLRERADAAAYQAKNSGRNRVILAN</sequence>
<reference evidence="3" key="1">
    <citation type="submission" date="2018-05" db="EMBL/GenBank/DDBJ databases">
        <authorList>
            <person name="Lanie J.A."/>
            <person name="Ng W.-L."/>
            <person name="Kazmierczak K.M."/>
            <person name="Andrzejewski T.M."/>
            <person name="Davidsen T.M."/>
            <person name="Wayne K.J."/>
            <person name="Tettelin H."/>
            <person name="Glass J.I."/>
            <person name="Rusch D."/>
            <person name="Podicherti R."/>
            <person name="Tsui H.-C.T."/>
            <person name="Winkler M.E."/>
        </authorList>
    </citation>
    <scope>NUCLEOTIDE SEQUENCE</scope>
</reference>
<dbReference type="GO" id="GO:0052621">
    <property type="term" value="F:diguanylate cyclase activity"/>
    <property type="evidence" value="ECO:0007669"/>
    <property type="project" value="TreeGrafter"/>
</dbReference>
<feature type="transmembrane region" description="Helical" evidence="1">
    <location>
        <begin position="111"/>
        <end position="128"/>
    </location>
</feature>
<gene>
    <name evidence="3" type="ORF">METZ01_LOCUS272251</name>
</gene>
<keyword evidence="1" id="KW-0472">Membrane</keyword>
<proteinExistence type="predicted"/>
<feature type="transmembrane region" description="Helical" evidence="1">
    <location>
        <begin position="77"/>
        <end position="99"/>
    </location>
</feature>
<keyword evidence="1" id="KW-0812">Transmembrane</keyword>
<dbReference type="Gene3D" id="3.30.70.270">
    <property type="match status" value="1"/>
</dbReference>
<accession>A0A382K8M9</accession>
<dbReference type="GO" id="GO:0043709">
    <property type="term" value="P:cell adhesion involved in single-species biofilm formation"/>
    <property type="evidence" value="ECO:0007669"/>
    <property type="project" value="TreeGrafter"/>
</dbReference>
<protein>
    <recommendedName>
        <fullName evidence="2">GGDEF domain-containing protein</fullName>
    </recommendedName>
</protein>
<dbReference type="PANTHER" id="PTHR45138:SF9">
    <property type="entry name" value="DIGUANYLATE CYCLASE DGCM-RELATED"/>
    <property type="match status" value="1"/>
</dbReference>
<dbReference type="SUPFAM" id="SSF55073">
    <property type="entry name" value="Nucleotide cyclase"/>
    <property type="match status" value="1"/>
</dbReference>
<dbReference type="InterPro" id="IPR000160">
    <property type="entry name" value="GGDEF_dom"/>
</dbReference>
<dbReference type="NCBIfam" id="TIGR00254">
    <property type="entry name" value="GGDEF"/>
    <property type="match status" value="1"/>
</dbReference>
<dbReference type="InterPro" id="IPR043128">
    <property type="entry name" value="Rev_trsase/Diguanyl_cyclase"/>
</dbReference>
<dbReference type="InterPro" id="IPR050469">
    <property type="entry name" value="Diguanylate_Cyclase"/>
</dbReference>
<dbReference type="AlphaFoldDB" id="A0A382K8M9"/>
<dbReference type="PANTHER" id="PTHR45138">
    <property type="entry name" value="REGULATORY COMPONENTS OF SENSORY TRANSDUCTION SYSTEM"/>
    <property type="match status" value="1"/>
</dbReference>
<feature type="non-terminal residue" evidence="3">
    <location>
        <position position="1"/>
    </location>
</feature>
<dbReference type="SMART" id="SM00267">
    <property type="entry name" value="GGDEF"/>
    <property type="match status" value="1"/>
</dbReference>
<feature type="transmembrane region" description="Helical" evidence="1">
    <location>
        <begin position="43"/>
        <end position="65"/>
    </location>
</feature>
<feature type="domain" description="GGDEF" evidence="2">
    <location>
        <begin position="165"/>
        <end position="293"/>
    </location>
</feature>
<dbReference type="CDD" id="cd01949">
    <property type="entry name" value="GGDEF"/>
    <property type="match status" value="1"/>
</dbReference>
<evidence type="ECO:0000256" key="1">
    <source>
        <dbReference type="SAM" id="Phobius"/>
    </source>
</evidence>
<dbReference type="GO" id="GO:1902201">
    <property type="term" value="P:negative regulation of bacterial-type flagellum-dependent cell motility"/>
    <property type="evidence" value="ECO:0007669"/>
    <property type="project" value="TreeGrafter"/>
</dbReference>
<dbReference type="InterPro" id="IPR029787">
    <property type="entry name" value="Nucleotide_cyclase"/>
</dbReference>
<keyword evidence="1" id="KW-1133">Transmembrane helix</keyword>
<dbReference type="PROSITE" id="PS50887">
    <property type="entry name" value="GGDEF"/>
    <property type="match status" value="1"/>
</dbReference>
<dbReference type="FunFam" id="3.30.70.270:FF:000001">
    <property type="entry name" value="Diguanylate cyclase domain protein"/>
    <property type="match status" value="1"/>
</dbReference>
<organism evidence="3">
    <name type="scientific">marine metagenome</name>
    <dbReference type="NCBI Taxonomy" id="408172"/>
    <lineage>
        <taxon>unclassified sequences</taxon>
        <taxon>metagenomes</taxon>
        <taxon>ecological metagenomes</taxon>
    </lineage>
</organism>
<dbReference type="Pfam" id="PF00990">
    <property type="entry name" value="GGDEF"/>
    <property type="match status" value="1"/>
</dbReference>
<feature type="transmembrane region" description="Helical" evidence="1">
    <location>
        <begin position="15"/>
        <end position="37"/>
    </location>
</feature>
<name>A0A382K8M9_9ZZZZ</name>